<comment type="caution">
    <text evidence="2">The sequence shown here is derived from an EMBL/GenBank/DDBJ whole genome shotgun (WGS) entry which is preliminary data.</text>
</comment>
<dbReference type="GO" id="GO:0005737">
    <property type="term" value="C:cytoplasm"/>
    <property type="evidence" value="ECO:0007669"/>
    <property type="project" value="TreeGrafter"/>
</dbReference>
<evidence type="ECO:0000259" key="1">
    <source>
        <dbReference type="PROSITE" id="PS51186"/>
    </source>
</evidence>
<name>A0A6N8CT09_9BACI</name>
<dbReference type="PROSITE" id="PS51186">
    <property type="entry name" value="GNAT"/>
    <property type="match status" value="1"/>
</dbReference>
<reference evidence="2 3" key="1">
    <citation type="submission" date="2019-11" db="EMBL/GenBank/DDBJ databases">
        <title>Terrilactibacillus tamarindus sp. nov. BCM23-1 isolated from bark of Tamarindus indica.</title>
        <authorList>
            <person name="Kingkaew E."/>
            <person name="Tanasupawat S."/>
        </authorList>
    </citation>
    <scope>NUCLEOTIDE SEQUENCE [LARGE SCALE GENOMIC DNA]</scope>
    <source>
        <strain evidence="2 3">BCM23-1</strain>
    </source>
</reference>
<dbReference type="OrthoDB" id="9785602at2"/>
<dbReference type="EMBL" id="WNHB01000035">
    <property type="protein sequence ID" value="MTT33284.1"/>
    <property type="molecule type" value="Genomic_DNA"/>
</dbReference>
<protein>
    <submittedName>
        <fullName evidence="2">GNAT family N-acetyltransferase</fullName>
    </submittedName>
</protein>
<accession>A0A6N8CT09</accession>
<dbReference type="AlphaFoldDB" id="A0A6N8CT09"/>
<dbReference type="Proteomes" id="UP000440978">
    <property type="component" value="Unassembled WGS sequence"/>
</dbReference>
<evidence type="ECO:0000313" key="2">
    <source>
        <dbReference type="EMBL" id="MTT33284.1"/>
    </source>
</evidence>
<keyword evidence="3" id="KW-1185">Reference proteome</keyword>
<dbReference type="Gene3D" id="3.40.630.30">
    <property type="match status" value="1"/>
</dbReference>
<evidence type="ECO:0000313" key="3">
    <source>
        <dbReference type="Proteomes" id="UP000440978"/>
    </source>
</evidence>
<dbReference type="PANTHER" id="PTHR43792">
    <property type="entry name" value="GNAT FAMILY, PUTATIVE (AFU_ORTHOLOGUE AFUA_3G00765)-RELATED-RELATED"/>
    <property type="match status" value="1"/>
</dbReference>
<feature type="domain" description="N-acetyltransferase" evidence="1">
    <location>
        <begin position="12"/>
        <end position="177"/>
    </location>
</feature>
<gene>
    <name evidence="2" type="ORF">GMB86_14890</name>
</gene>
<proteinExistence type="predicted"/>
<dbReference type="RefSeq" id="WP_155221268.1">
    <property type="nucleotide sequence ID" value="NZ_WNHB01000035.1"/>
</dbReference>
<dbReference type="InterPro" id="IPR016181">
    <property type="entry name" value="Acyl_CoA_acyltransferase"/>
</dbReference>
<dbReference type="GO" id="GO:0008999">
    <property type="term" value="F:protein-N-terminal-alanine acetyltransferase activity"/>
    <property type="evidence" value="ECO:0007669"/>
    <property type="project" value="TreeGrafter"/>
</dbReference>
<dbReference type="InterPro" id="IPR051531">
    <property type="entry name" value="N-acetyltransferase"/>
</dbReference>
<dbReference type="Pfam" id="PF13302">
    <property type="entry name" value="Acetyltransf_3"/>
    <property type="match status" value="1"/>
</dbReference>
<organism evidence="2 3">
    <name type="scientific">Terrilactibacillus tamarindi</name>
    <dbReference type="NCBI Taxonomy" id="2599694"/>
    <lineage>
        <taxon>Bacteria</taxon>
        <taxon>Bacillati</taxon>
        <taxon>Bacillota</taxon>
        <taxon>Bacilli</taxon>
        <taxon>Bacillales</taxon>
        <taxon>Bacillaceae</taxon>
        <taxon>Terrilactibacillus</taxon>
    </lineage>
</organism>
<dbReference type="SUPFAM" id="SSF55729">
    <property type="entry name" value="Acyl-CoA N-acyltransferases (Nat)"/>
    <property type="match status" value="1"/>
</dbReference>
<dbReference type="InterPro" id="IPR000182">
    <property type="entry name" value="GNAT_dom"/>
</dbReference>
<dbReference type="PANTHER" id="PTHR43792:SF9">
    <property type="entry name" value="RIBOSOMAL-PROTEIN-ALANINE ACETYLTRANSFERASE"/>
    <property type="match status" value="1"/>
</dbReference>
<keyword evidence="2" id="KW-0808">Transferase</keyword>
<sequence>MSLYPEFTTPRLRFRQLDIKNDIEPVYQLFSDPETMRFDGGELMTSRDEARDLIHAFSSFQAPAVRWAVILRKNNQFLGSCGYHHIDHYNQKAELGGELIRQYWRLGFAREGLFELLRFGFERMNFNRIEAWISPENRAAIRTIKSVPFLEEGYLRQCQRWGNHFVDMKIYSLIRRDWEMFNEQRKFSKPL</sequence>